<dbReference type="Gramene" id="CMO100CT">
    <property type="protein sequence ID" value="CMO100CT"/>
    <property type="gene ID" value="CMO100C"/>
</dbReference>
<dbReference type="OrthoDB" id="201504at2759"/>
<dbReference type="Pfam" id="PF06966">
    <property type="entry name" value="DUF1295"/>
    <property type="match status" value="1"/>
</dbReference>
<evidence type="ECO:0000313" key="2">
    <source>
        <dbReference type="EMBL" id="BAM81476.1"/>
    </source>
</evidence>
<keyword evidence="3" id="KW-1185">Reference proteome</keyword>
<evidence type="ECO:0000256" key="1">
    <source>
        <dbReference type="SAM" id="Phobius"/>
    </source>
</evidence>
<protein>
    <recommendedName>
        <fullName evidence="4">Steroid 5-alpha reductase C-terminal domain-containing protein</fullName>
    </recommendedName>
</protein>
<name>M1UUE5_CYAM1</name>
<feature type="transmembrane region" description="Helical" evidence="1">
    <location>
        <begin position="181"/>
        <end position="199"/>
    </location>
</feature>
<dbReference type="OMA" id="WRKGGYQ"/>
<dbReference type="RefSeq" id="XP_005537512.1">
    <property type="nucleotide sequence ID" value="XM_005537455.1"/>
</dbReference>
<sequence length="345" mass="39508">MNVPQKFHIEDATIQGVRMALSHPREWVPGLVHALRTAQSPVGAAPLAAALWFSMLCALWAYVRSNITGSTSQVDMMWSLLPPAYVTWFAALAFYTSGASPRLAVMTALALAWSIRMTYNFARKGGYSGVEDYRWPVLRRRISNPILWQLFNIGFVSIYQNLLLLSLALPAWAVFLRSQSAWTAVDTAALSMFLMFLLLETVADEQQWRFQCRKHALTLVQRAQHPNPDIRRGFLTSGLFRFSRHPNFFAEQGMWWAFYLFAVGAVLGEQKNPAWWRVIFQGSAVPFFHWSIIGPVQLTLLFQGSTWLTEQLSLEKYGDLYRAYQRRTSRLIPMWAPALLKEHRA</sequence>
<dbReference type="GeneID" id="16995588"/>
<dbReference type="GO" id="GO:0016020">
    <property type="term" value="C:membrane"/>
    <property type="evidence" value="ECO:0007669"/>
    <property type="project" value="TreeGrafter"/>
</dbReference>
<reference evidence="2 3" key="2">
    <citation type="journal article" date="2007" name="BMC Biol.">
        <title>A 100%-complete sequence reveals unusually simple genomic features in the hot-spring red alga Cyanidioschyzon merolae.</title>
        <authorList>
            <person name="Nozaki H."/>
            <person name="Takano H."/>
            <person name="Misumi O."/>
            <person name="Terasawa K."/>
            <person name="Matsuzaki M."/>
            <person name="Maruyama S."/>
            <person name="Nishida K."/>
            <person name="Yagisawa F."/>
            <person name="Yoshida Y."/>
            <person name="Fujiwara T."/>
            <person name="Takio S."/>
            <person name="Tamura K."/>
            <person name="Chung S.J."/>
            <person name="Nakamura S."/>
            <person name="Kuroiwa H."/>
            <person name="Tanaka K."/>
            <person name="Sato N."/>
            <person name="Kuroiwa T."/>
        </authorList>
    </citation>
    <scope>NUCLEOTIDE SEQUENCE [LARGE SCALE GENOMIC DNA]</scope>
    <source>
        <strain evidence="2 3">10D</strain>
    </source>
</reference>
<feature type="transmembrane region" description="Helical" evidence="1">
    <location>
        <begin position="150"/>
        <end position="175"/>
    </location>
</feature>
<reference evidence="2 3" key="1">
    <citation type="journal article" date="2004" name="Nature">
        <title>Genome sequence of the ultrasmall unicellular red alga Cyanidioschyzon merolae 10D.</title>
        <authorList>
            <person name="Matsuzaki M."/>
            <person name="Misumi O."/>
            <person name="Shin-i T."/>
            <person name="Maruyama S."/>
            <person name="Takahara M."/>
            <person name="Miyagishima S."/>
            <person name="Mori T."/>
            <person name="Nishida K."/>
            <person name="Yagisawa F."/>
            <person name="Nishida K."/>
            <person name="Yoshida Y."/>
            <person name="Nishimura Y."/>
            <person name="Nakao S."/>
            <person name="Kobayashi T."/>
            <person name="Momoyama Y."/>
            <person name="Higashiyama T."/>
            <person name="Minoda A."/>
            <person name="Sano M."/>
            <person name="Nomoto H."/>
            <person name="Oishi K."/>
            <person name="Hayashi H."/>
            <person name="Ohta F."/>
            <person name="Nishizaka S."/>
            <person name="Haga S."/>
            <person name="Miura S."/>
            <person name="Morishita T."/>
            <person name="Kabeya Y."/>
            <person name="Terasawa K."/>
            <person name="Suzuki Y."/>
            <person name="Ishii Y."/>
            <person name="Asakawa S."/>
            <person name="Takano H."/>
            <person name="Ohta N."/>
            <person name="Kuroiwa H."/>
            <person name="Tanaka K."/>
            <person name="Shimizu N."/>
            <person name="Sugano S."/>
            <person name="Sato N."/>
            <person name="Nozaki H."/>
            <person name="Ogasawara N."/>
            <person name="Kohara Y."/>
            <person name="Kuroiwa T."/>
        </authorList>
    </citation>
    <scope>NUCLEOTIDE SEQUENCE [LARGE SCALE GENOMIC DNA]</scope>
    <source>
        <strain evidence="2 3">10D</strain>
    </source>
</reference>
<dbReference type="InterPro" id="IPR010721">
    <property type="entry name" value="UstE-like"/>
</dbReference>
<organism evidence="2 3">
    <name type="scientific">Cyanidioschyzon merolae (strain NIES-3377 / 10D)</name>
    <name type="common">Unicellular red alga</name>
    <dbReference type="NCBI Taxonomy" id="280699"/>
    <lineage>
        <taxon>Eukaryota</taxon>
        <taxon>Rhodophyta</taxon>
        <taxon>Bangiophyceae</taxon>
        <taxon>Cyanidiales</taxon>
        <taxon>Cyanidiaceae</taxon>
        <taxon>Cyanidioschyzon</taxon>
    </lineage>
</organism>
<evidence type="ECO:0008006" key="4">
    <source>
        <dbReference type="Google" id="ProtNLM"/>
    </source>
</evidence>
<evidence type="ECO:0000313" key="3">
    <source>
        <dbReference type="Proteomes" id="UP000007014"/>
    </source>
</evidence>
<dbReference type="EMBL" id="AP006497">
    <property type="protein sequence ID" value="BAM81476.1"/>
    <property type="molecule type" value="Genomic_DNA"/>
</dbReference>
<dbReference type="eggNOG" id="KOG4650">
    <property type="taxonomic scope" value="Eukaryota"/>
</dbReference>
<dbReference type="PANTHER" id="PTHR32251">
    <property type="entry name" value="3-OXO-5-ALPHA-STEROID 4-DEHYDROGENASE"/>
    <property type="match status" value="1"/>
</dbReference>
<dbReference type="HOGENOM" id="CLU_043418_0_1_1"/>
<keyword evidence="1" id="KW-1133">Transmembrane helix</keyword>
<feature type="transmembrane region" description="Helical" evidence="1">
    <location>
        <begin position="44"/>
        <end position="63"/>
    </location>
</feature>
<feature type="transmembrane region" description="Helical" evidence="1">
    <location>
        <begin position="75"/>
        <end position="95"/>
    </location>
</feature>
<dbReference type="Proteomes" id="UP000007014">
    <property type="component" value="Chromosome 15"/>
</dbReference>
<proteinExistence type="predicted"/>
<gene>
    <name evidence="2" type="ORF">CYME_CMO100C</name>
</gene>
<dbReference type="PANTHER" id="PTHR32251:SF23">
    <property type="entry name" value="3-OXO-5-ALPHA-STEROID 4-DEHYDROGENASE (DUF1295)"/>
    <property type="match status" value="1"/>
</dbReference>
<accession>M1UUE5</accession>
<keyword evidence="1" id="KW-0812">Transmembrane</keyword>
<dbReference type="KEGG" id="cme:CYME_CMO100C"/>
<dbReference type="Gene3D" id="1.20.120.1630">
    <property type="match status" value="1"/>
</dbReference>
<keyword evidence="1" id="KW-0472">Membrane</keyword>
<dbReference type="AlphaFoldDB" id="M1UUE5"/>